<dbReference type="RefSeq" id="WP_126473308.1">
    <property type="nucleotide sequence ID" value="NZ_RXOE01000010.1"/>
</dbReference>
<name>A0A431TDV6_9BURK</name>
<dbReference type="Proteomes" id="UP000267418">
    <property type="component" value="Unassembled WGS sequence"/>
</dbReference>
<organism evidence="1 2">
    <name type="scientific">Variovorax gossypii</name>
    <dbReference type="NCBI Taxonomy" id="1679495"/>
    <lineage>
        <taxon>Bacteria</taxon>
        <taxon>Pseudomonadati</taxon>
        <taxon>Pseudomonadota</taxon>
        <taxon>Betaproteobacteria</taxon>
        <taxon>Burkholderiales</taxon>
        <taxon>Comamonadaceae</taxon>
        <taxon>Variovorax</taxon>
    </lineage>
</organism>
<protein>
    <submittedName>
        <fullName evidence="1">Uncharacterized protein</fullName>
    </submittedName>
</protein>
<comment type="caution">
    <text evidence="1">The sequence shown here is derived from an EMBL/GenBank/DDBJ whole genome shotgun (WGS) entry which is preliminary data.</text>
</comment>
<sequence length="122" mass="13972">MFIRFVVGGDEEDHRQLSGLVTETRILRDKGEFTAAEEERLEAVYAWFNANLPCPPFSSAGWSRNAVAWFKDGATESIQQMRSLAALLIQHDTAVRMLRSRNPGKVLYEDPFQIVVEEWKNL</sequence>
<evidence type="ECO:0000313" key="2">
    <source>
        <dbReference type="Proteomes" id="UP000267418"/>
    </source>
</evidence>
<dbReference type="OrthoDB" id="8911044at2"/>
<keyword evidence="2" id="KW-1185">Reference proteome</keyword>
<accession>A0A431TDV6</accession>
<dbReference type="AlphaFoldDB" id="A0A431TDV6"/>
<reference evidence="1 2" key="1">
    <citation type="submission" date="2018-12" db="EMBL/GenBank/DDBJ databases">
        <title>The genome of Variovorax gossypii DSM 100435.</title>
        <authorList>
            <person name="Gao J."/>
            <person name="Sun J."/>
        </authorList>
    </citation>
    <scope>NUCLEOTIDE SEQUENCE [LARGE SCALE GENOMIC DNA]</scope>
    <source>
        <strain evidence="1 2">DSM 100435</strain>
    </source>
</reference>
<proteinExistence type="predicted"/>
<gene>
    <name evidence="1" type="ORF">EJP69_26705</name>
</gene>
<evidence type="ECO:0000313" key="1">
    <source>
        <dbReference type="EMBL" id="RTQ31111.1"/>
    </source>
</evidence>
<dbReference type="EMBL" id="RXOE01000010">
    <property type="protein sequence ID" value="RTQ31111.1"/>
    <property type="molecule type" value="Genomic_DNA"/>
</dbReference>